<organism evidence="1 2">
    <name type="scientific">Actinoallomurus vinaceus</name>
    <dbReference type="NCBI Taxonomy" id="1080074"/>
    <lineage>
        <taxon>Bacteria</taxon>
        <taxon>Bacillati</taxon>
        <taxon>Actinomycetota</taxon>
        <taxon>Actinomycetes</taxon>
        <taxon>Streptosporangiales</taxon>
        <taxon>Thermomonosporaceae</taxon>
        <taxon>Actinoallomurus</taxon>
    </lineage>
</organism>
<name>A0ABP8UQH8_9ACTN</name>
<dbReference type="Proteomes" id="UP001501442">
    <property type="component" value="Unassembled WGS sequence"/>
</dbReference>
<comment type="caution">
    <text evidence="1">The sequence shown here is derived from an EMBL/GenBank/DDBJ whole genome shotgun (WGS) entry which is preliminary data.</text>
</comment>
<reference evidence="2" key="1">
    <citation type="journal article" date="2019" name="Int. J. Syst. Evol. Microbiol.">
        <title>The Global Catalogue of Microorganisms (GCM) 10K type strain sequencing project: providing services to taxonomists for standard genome sequencing and annotation.</title>
        <authorList>
            <consortium name="The Broad Institute Genomics Platform"/>
            <consortium name="The Broad Institute Genome Sequencing Center for Infectious Disease"/>
            <person name="Wu L."/>
            <person name="Ma J."/>
        </authorList>
    </citation>
    <scope>NUCLEOTIDE SEQUENCE [LARGE SCALE GENOMIC DNA]</scope>
    <source>
        <strain evidence="2">JCM 17939</strain>
    </source>
</reference>
<evidence type="ECO:0000313" key="2">
    <source>
        <dbReference type="Proteomes" id="UP001501442"/>
    </source>
</evidence>
<evidence type="ECO:0000313" key="1">
    <source>
        <dbReference type="EMBL" id="GAA4637372.1"/>
    </source>
</evidence>
<proteinExistence type="predicted"/>
<dbReference type="EMBL" id="BAABHK010000019">
    <property type="protein sequence ID" value="GAA4637372.1"/>
    <property type="molecule type" value="Genomic_DNA"/>
</dbReference>
<keyword evidence="2" id="KW-1185">Reference proteome</keyword>
<sequence>MADEVVGEAVGQAFHEGAAGDRPGLEAVPGAHFGLEQVPLLLDMFARVGEAYRSATRELRADAP</sequence>
<gene>
    <name evidence="1" type="ORF">GCM10023196_090910</name>
</gene>
<accession>A0ABP8UQH8</accession>
<protein>
    <submittedName>
        <fullName evidence="1">Uncharacterized protein</fullName>
    </submittedName>
</protein>